<dbReference type="PROSITE" id="PS51671">
    <property type="entry name" value="ACT"/>
    <property type="match status" value="1"/>
</dbReference>
<reference evidence="14 15" key="1">
    <citation type="submission" date="2019-03" db="EMBL/GenBank/DDBJ databases">
        <title>Draft genome of Gammaproteobacteria bacterium LSUCC0057, a member of the SAR92 clade.</title>
        <authorList>
            <person name="Lanclos V.C."/>
            <person name="Doiron C."/>
            <person name="Henson M.W."/>
            <person name="Thrash J.C."/>
        </authorList>
    </citation>
    <scope>NUCLEOTIDE SEQUENCE [LARGE SCALE GENOMIC DNA]</scope>
    <source>
        <strain evidence="14 15">LSUCC0057</strain>
    </source>
</reference>
<sequence length="389" mass="41564">MFKIRTYNAISSKGLDRFPRDQYEIASEFSAPDAYILRSHKLHGEPVPESVVAVARAGAGTNNIPVDDYTAKGIVVFNTPGANANAVKELILAGLLLGSRDIYGGMNYVQGLTDMDDATEMGKLLEAQKKHFAGGEIVGKTLGIVGLGAIGSLVANMAVELGMRVIGYDPAISVEAAWQLSSRVERMENLQTLLGRSDFITLHVPAIEATRHLINAETLAGMKPSAKILNFAREEIVDTAALLTALDAGQLGGYITDFPRPELLGRKDVITMPHIGASTAEAEENCAVMAADQLMDFLSNGNIRNSVNYPKTVMERNGGTRITFSNNNVPKVLGSVLAVLAESNLNVLDMVNKSRGDVAYNIVDVEGEVSNAVRSAIAAVDGVTHVRVI</sequence>
<dbReference type="InterPro" id="IPR029753">
    <property type="entry name" value="D-isomer_DH_CS"/>
</dbReference>
<dbReference type="PROSITE" id="PS00670">
    <property type="entry name" value="D_2_HYDROXYACID_DH_2"/>
    <property type="match status" value="1"/>
</dbReference>
<dbReference type="PROSITE" id="PS00065">
    <property type="entry name" value="D_2_HYDROXYACID_DH_1"/>
    <property type="match status" value="1"/>
</dbReference>
<dbReference type="AlphaFoldDB" id="A0A4Y8UHL0"/>
<dbReference type="InterPro" id="IPR006140">
    <property type="entry name" value="D-isomer_DH_NAD-bd"/>
</dbReference>
<accession>A0A4Y8UHL0</accession>
<evidence type="ECO:0000256" key="5">
    <source>
        <dbReference type="ARBA" id="ARBA00013143"/>
    </source>
</evidence>
<comment type="pathway">
    <text evidence="2">Amino-acid biosynthesis; L-serine biosynthesis; L-serine from 3-phospho-D-glycerate: step 1/3.</text>
</comment>
<keyword evidence="7 12" id="KW-0560">Oxidoreductase</keyword>
<evidence type="ECO:0000313" key="14">
    <source>
        <dbReference type="EMBL" id="TFH67908.1"/>
    </source>
</evidence>
<comment type="function">
    <text evidence="1">Catalyzes the reversible oxidation of 3-phospho-D-glycerate to 3-phosphonooxypyruvate, the first step of the phosphorylated L-serine biosynthesis pathway. Also catalyzes the reversible oxidation of 2-hydroxyglutarate to 2-oxoglutarate.</text>
</comment>
<name>A0A4Y8UHL0_9GAMM</name>
<dbReference type="UniPathway" id="UPA00135">
    <property type="reaction ID" value="UER00196"/>
</dbReference>
<comment type="catalytic activity">
    <reaction evidence="10">
        <text>(R)-2-hydroxyglutarate + NAD(+) = 2-oxoglutarate + NADH + H(+)</text>
        <dbReference type="Rhea" id="RHEA:49612"/>
        <dbReference type="ChEBI" id="CHEBI:15378"/>
        <dbReference type="ChEBI" id="CHEBI:15801"/>
        <dbReference type="ChEBI" id="CHEBI:16810"/>
        <dbReference type="ChEBI" id="CHEBI:57540"/>
        <dbReference type="ChEBI" id="CHEBI:57945"/>
        <dbReference type="EC" id="1.1.1.399"/>
    </reaction>
</comment>
<dbReference type="GO" id="GO:0051287">
    <property type="term" value="F:NAD binding"/>
    <property type="evidence" value="ECO:0007669"/>
    <property type="project" value="InterPro"/>
</dbReference>
<dbReference type="InterPro" id="IPR045865">
    <property type="entry name" value="ACT-like_dom_sf"/>
</dbReference>
<dbReference type="Pfam" id="PF00389">
    <property type="entry name" value="2-Hacid_dh"/>
    <property type="match status" value="1"/>
</dbReference>
<dbReference type="CDD" id="cd12174">
    <property type="entry name" value="PGDH_like_3"/>
    <property type="match status" value="1"/>
</dbReference>
<evidence type="ECO:0000256" key="12">
    <source>
        <dbReference type="RuleBase" id="RU003719"/>
    </source>
</evidence>
<dbReference type="OrthoDB" id="9805416at2"/>
<dbReference type="EMBL" id="SPIA01000002">
    <property type="protein sequence ID" value="TFH67908.1"/>
    <property type="molecule type" value="Genomic_DNA"/>
</dbReference>
<evidence type="ECO:0000259" key="13">
    <source>
        <dbReference type="PROSITE" id="PS51671"/>
    </source>
</evidence>
<dbReference type="SUPFAM" id="SSF52283">
    <property type="entry name" value="Formate/glycerate dehydrogenase catalytic domain-like"/>
    <property type="match status" value="1"/>
</dbReference>
<organism evidence="14 15">
    <name type="scientific">Gammaproteobacteria bacterium LSUCC0057</name>
    <dbReference type="NCBI Taxonomy" id="2559237"/>
    <lineage>
        <taxon>Bacteria</taxon>
        <taxon>Pseudomonadati</taxon>
        <taxon>Pseudomonadota</taxon>
        <taxon>Gammaproteobacteria</taxon>
        <taxon>Cellvibrionales</taxon>
        <taxon>Porticoccaceae</taxon>
        <taxon>SAR92 clade</taxon>
    </lineage>
</organism>
<comment type="catalytic activity">
    <reaction evidence="11">
        <text>(2R)-3-phosphoglycerate + NAD(+) = 3-phosphooxypyruvate + NADH + H(+)</text>
        <dbReference type="Rhea" id="RHEA:12641"/>
        <dbReference type="ChEBI" id="CHEBI:15378"/>
        <dbReference type="ChEBI" id="CHEBI:18110"/>
        <dbReference type="ChEBI" id="CHEBI:57540"/>
        <dbReference type="ChEBI" id="CHEBI:57945"/>
        <dbReference type="ChEBI" id="CHEBI:58272"/>
        <dbReference type="EC" id="1.1.1.95"/>
    </reaction>
</comment>
<dbReference type="SUPFAM" id="SSF51735">
    <property type="entry name" value="NAD(P)-binding Rossmann-fold domains"/>
    <property type="match status" value="1"/>
</dbReference>
<evidence type="ECO:0000256" key="1">
    <source>
        <dbReference type="ARBA" id="ARBA00003800"/>
    </source>
</evidence>
<evidence type="ECO:0000313" key="15">
    <source>
        <dbReference type="Proteomes" id="UP000298133"/>
    </source>
</evidence>
<dbReference type="InterPro" id="IPR029752">
    <property type="entry name" value="D-isomer_DH_CS1"/>
</dbReference>
<dbReference type="Proteomes" id="UP000298133">
    <property type="component" value="Unassembled WGS sequence"/>
</dbReference>
<dbReference type="SUPFAM" id="SSF55021">
    <property type="entry name" value="ACT-like"/>
    <property type="match status" value="1"/>
</dbReference>
<evidence type="ECO:0000256" key="9">
    <source>
        <dbReference type="ARBA" id="ARBA00030455"/>
    </source>
</evidence>
<evidence type="ECO:0000256" key="3">
    <source>
        <dbReference type="ARBA" id="ARBA00005854"/>
    </source>
</evidence>
<comment type="similarity">
    <text evidence="3 12">Belongs to the D-isomer specific 2-hydroxyacid dehydrogenase family.</text>
</comment>
<evidence type="ECO:0000256" key="10">
    <source>
        <dbReference type="ARBA" id="ARBA00048126"/>
    </source>
</evidence>
<dbReference type="EC" id="1.1.1.95" evidence="5"/>
<evidence type="ECO:0000256" key="11">
    <source>
        <dbReference type="ARBA" id="ARBA00048731"/>
    </source>
</evidence>
<evidence type="ECO:0000256" key="7">
    <source>
        <dbReference type="ARBA" id="ARBA00023002"/>
    </source>
</evidence>
<evidence type="ECO:0000256" key="6">
    <source>
        <dbReference type="ARBA" id="ARBA00021582"/>
    </source>
</evidence>
<dbReference type="PANTHER" id="PTHR42938:SF47">
    <property type="entry name" value="HYDROXYPYRUVATE REDUCTASE"/>
    <property type="match status" value="1"/>
</dbReference>
<dbReference type="InterPro" id="IPR006139">
    <property type="entry name" value="D-isomer_2_OHA_DH_cat_dom"/>
</dbReference>
<dbReference type="CDD" id="cd04901">
    <property type="entry name" value="ACT_3PGDH"/>
    <property type="match status" value="1"/>
</dbReference>
<dbReference type="EC" id="1.1.1.399" evidence="4"/>
<comment type="caution">
    <text evidence="14">The sequence shown here is derived from an EMBL/GenBank/DDBJ whole genome shotgun (WGS) entry which is preliminary data.</text>
</comment>
<dbReference type="InterPro" id="IPR002912">
    <property type="entry name" value="ACT_dom"/>
</dbReference>
<keyword evidence="15" id="KW-1185">Reference proteome</keyword>
<feature type="domain" description="ACT" evidence="13">
    <location>
        <begin position="321"/>
        <end position="389"/>
    </location>
</feature>
<evidence type="ECO:0000256" key="4">
    <source>
        <dbReference type="ARBA" id="ARBA00013001"/>
    </source>
</evidence>
<dbReference type="Gene3D" id="3.40.50.720">
    <property type="entry name" value="NAD(P)-binding Rossmann-like Domain"/>
    <property type="match status" value="2"/>
</dbReference>
<evidence type="ECO:0000256" key="2">
    <source>
        <dbReference type="ARBA" id="ARBA00005216"/>
    </source>
</evidence>
<gene>
    <name evidence="14" type="ORF">E3W66_06575</name>
</gene>
<dbReference type="InterPro" id="IPR036291">
    <property type="entry name" value="NAD(P)-bd_dom_sf"/>
</dbReference>
<dbReference type="GO" id="GO:0004617">
    <property type="term" value="F:phosphoglycerate dehydrogenase activity"/>
    <property type="evidence" value="ECO:0007669"/>
    <property type="project" value="UniProtKB-EC"/>
</dbReference>
<evidence type="ECO:0000256" key="8">
    <source>
        <dbReference type="ARBA" id="ARBA00023027"/>
    </source>
</evidence>
<dbReference type="Pfam" id="PF02826">
    <property type="entry name" value="2-Hacid_dh_C"/>
    <property type="match status" value="1"/>
</dbReference>
<proteinExistence type="inferred from homology"/>
<dbReference type="PANTHER" id="PTHR42938">
    <property type="entry name" value="FORMATE DEHYDROGENASE 1"/>
    <property type="match status" value="1"/>
</dbReference>
<dbReference type="Gene3D" id="3.30.70.260">
    <property type="match status" value="1"/>
</dbReference>
<keyword evidence="8" id="KW-0520">NAD</keyword>
<protein>
    <recommendedName>
        <fullName evidence="6">D-3-phosphoglycerate dehydrogenase</fullName>
        <ecNumber evidence="4">1.1.1.399</ecNumber>
        <ecNumber evidence="5">1.1.1.95</ecNumber>
    </recommendedName>
    <alternativeName>
        <fullName evidence="9">2-oxoglutarate reductase</fullName>
    </alternativeName>
</protein>